<evidence type="ECO:0000313" key="3">
    <source>
        <dbReference type="EMBL" id="KKM91300.1"/>
    </source>
</evidence>
<dbReference type="SUPFAM" id="SSF56770">
    <property type="entry name" value="HydA/Nqo6-like"/>
    <property type="match status" value="1"/>
</dbReference>
<accession>A0A0F9NR75</accession>
<proteinExistence type="predicted"/>
<dbReference type="PANTHER" id="PTHR42845:SF3">
    <property type="entry name" value="CYTOSOLIC NIFE-HYDROGENASE, DELTA SUBUNIT"/>
    <property type="match status" value="1"/>
</dbReference>
<organism evidence="3">
    <name type="scientific">marine sediment metagenome</name>
    <dbReference type="NCBI Taxonomy" id="412755"/>
    <lineage>
        <taxon>unclassified sequences</taxon>
        <taxon>metagenomes</taxon>
        <taxon>ecological metagenomes</taxon>
    </lineage>
</organism>
<dbReference type="InterPro" id="IPR051349">
    <property type="entry name" value="Hydrogenase_assoc-protein"/>
</dbReference>
<dbReference type="GO" id="GO:0016491">
    <property type="term" value="F:oxidoreductase activity"/>
    <property type="evidence" value="ECO:0007669"/>
    <property type="project" value="UniProtKB-KW"/>
</dbReference>
<evidence type="ECO:0000259" key="2">
    <source>
        <dbReference type="Pfam" id="PF01058"/>
    </source>
</evidence>
<dbReference type="Gene3D" id="3.40.50.700">
    <property type="entry name" value="NADH:ubiquinone oxidoreductase-like, 20kDa subunit"/>
    <property type="match status" value="1"/>
</dbReference>
<dbReference type="InterPro" id="IPR006137">
    <property type="entry name" value="NADH_UbQ_OxRdtase-like_20kDa"/>
</dbReference>
<dbReference type="Pfam" id="PF01058">
    <property type="entry name" value="Oxidored_q6"/>
    <property type="match status" value="1"/>
</dbReference>
<dbReference type="EMBL" id="LAZR01006554">
    <property type="protein sequence ID" value="KKM91300.1"/>
    <property type="molecule type" value="Genomic_DNA"/>
</dbReference>
<dbReference type="InterPro" id="IPR037024">
    <property type="entry name" value="NiFe_Hase_small_N_sf"/>
</dbReference>
<evidence type="ECO:0000256" key="1">
    <source>
        <dbReference type="ARBA" id="ARBA00023002"/>
    </source>
</evidence>
<dbReference type="GO" id="GO:0051536">
    <property type="term" value="F:iron-sulfur cluster binding"/>
    <property type="evidence" value="ECO:0007669"/>
    <property type="project" value="InterPro"/>
</dbReference>
<feature type="domain" description="NADH:ubiquinone oxidoreductase-like 20kDa subunit" evidence="2">
    <location>
        <begin position="24"/>
        <end position="160"/>
    </location>
</feature>
<protein>
    <recommendedName>
        <fullName evidence="2">NADH:ubiquinone oxidoreductase-like 20kDa subunit domain-containing protein</fullName>
    </recommendedName>
</protein>
<reference evidence="3" key="1">
    <citation type="journal article" date="2015" name="Nature">
        <title>Complex archaea that bridge the gap between prokaryotes and eukaryotes.</title>
        <authorList>
            <person name="Spang A."/>
            <person name="Saw J.H."/>
            <person name="Jorgensen S.L."/>
            <person name="Zaremba-Niedzwiedzka K."/>
            <person name="Martijn J."/>
            <person name="Lind A.E."/>
            <person name="van Eijk R."/>
            <person name="Schleper C."/>
            <person name="Guy L."/>
            <person name="Ettema T.J."/>
        </authorList>
    </citation>
    <scope>NUCLEOTIDE SEQUENCE</scope>
</reference>
<comment type="caution">
    <text evidence="3">The sequence shown here is derived from an EMBL/GenBank/DDBJ whole genome shotgun (WGS) entry which is preliminary data.</text>
</comment>
<sequence>MVNVSKTVAPSAKPKVGIYGFTGCAGDQLTIIHTEDEILNLINSVDLRSFVMASSNPIEEELDIAFIEGSISTEEEKEHILNIRKRTKILVAIGNCAVNGGPQAMCTGDGGFEKRLYKVYGDAKFLTDPIEAKPVDAFVEVDYYLPGCPISSPQAFALISRLIHGVIPELYLHPVCHECKLNENRCLLLDKTECLGPLTAGGCDSACPNHGLPCVGCWGPNEDGNFHYHLELLESFGKTREEILRLIRGYGGHKIIKFIEKEGK</sequence>
<gene>
    <name evidence="3" type="ORF">LCGC14_1229890</name>
</gene>
<name>A0A0F9NR75_9ZZZZ</name>
<dbReference type="PANTHER" id="PTHR42845">
    <property type="entry name" value="COENZYME F420-REDUCING HYDROGENASE, GAMMA SUBUNIT"/>
    <property type="match status" value="1"/>
</dbReference>
<keyword evidence="1" id="KW-0560">Oxidoreductase</keyword>
<dbReference type="AlphaFoldDB" id="A0A0F9NR75"/>